<proteinExistence type="predicted"/>
<dbReference type="SUPFAM" id="SSF49464">
    <property type="entry name" value="Carboxypeptidase regulatory domain-like"/>
    <property type="match status" value="1"/>
</dbReference>
<name>A0A1H1X5Y8_9FLAO</name>
<protein>
    <submittedName>
        <fullName evidence="1">CarboxypepD_reg-like domain-containing protein</fullName>
    </submittedName>
</protein>
<dbReference type="STRING" id="1249933.SAMN04489797_3111"/>
<sequence length="408" mass="47652">MTKSLIILLLFNFFIFKLSAKINLEGKIYFENEPKSNVAVYLNNTTTGTITNKNGEFNLEVNNGVYELIISHIGFQTIKYNFDTSTYTKPLEFSLLEEESLLDEVVINGKENNEEWEYNFSVFIREFIGTSEFSKSCTIQNPKVLFFEFDSQNNILTAEAIETLHIKNKALGYDIFYDLKHFSIEKKITKYLGYSYFKESKGSKNKQNKWRKNRLKAYNGSQVHFFKSVLKNSSKEEGFVINQFVRKKNKDRPSQEELLKARKTLSKSNVSLNFSRKIDIPKNSIDSALVVLKKAKLPKYIDYLYKSEIASSEIIHEKNNETYLQFDNNLRITYLREKEEKGYILRNSLSKPRKAFPQASNIIPLAEKFIIYPSGILANPLDVLYEEYWSYEKFAHSLPLDYEPNNEN</sequence>
<dbReference type="EMBL" id="LT629774">
    <property type="protein sequence ID" value="SDT04728.1"/>
    <property type="molecule type" value="Genomic_DNA"/>
</dbReference>
<reference evidence="1 2" key="1">
    <citation type="submission" date="2016-10" db="EMBL/GenBank/DDBJ databases">
        <authorList>
            <person name="Varghese N."/>
            <person name="Submissions S."/>
        </authorList>
    </citation>
    <scope>NUCLEOTIDE SEQUENCE [LARGE SCALE GENOMIC DNA]</scope>
    <source>
        <strain evidence="1 2">RHA_55</strain>
    </source>
</reference>
<dbReference type="Pfam" id="PF13715">
    <property type="entry name" value="CarbopepD_reg_2"/>
    <property type="match status" value="1"/>
</dbReference>
<dbReference type="Gene3D" id="2.60.40.1120">
    <property type="entry name" value="Carboxypeptidase-like, regulatory domain"/>
    <property type="match status" value="1"/>
</dbReference>
<dbReference type="AlphaFoldDB" id="A0A1H1X5Y8"/>
<keyword evidence="2" id="KW-1185">Reference proteome</keyword>
<accession>A0A1H1X5Y8</accession>
<organism evidence="1 2">
    <name type="scientific">Winogradskyella sediminis</name>
    <dbReference type="NCBI Taxonomy" id="1382466"/>
    <lineage>
        <taxon>Bacteria</taxon>
        <taxon>Pseudomonadati</taxon>
        <taxon>Bacteroidota</taxon>
        <taxon>Flavobacteriia</taxon>
        <taxon>Flavobacteriales</taxon>
        <taxon>Flavobacteriaceae</taxon>
        <taxon>Winogradskyella</taxon>
    </lineage>
</organism>
<gene>
    <name evidence="1" type="ORF">SAMN04489797_3111</name>
</gene>
<evidence type="ECO:0000313" key="2">
    <source>
        <dbReference type="Proteomes" id="UP000198963"/>
    </source>
</evidence>
<dbReference type="RefSeq" id="WP_092447546.1">
    <property type="nucleotide sequence ID" value="NZ_LT629774.1"/>
</dbReference>
<evidence type="ECO:0000313" key="1">
    <source>
        <dbReference type="EMBL" id="SDT04728.1"/>
    </source>
</evidence>
<dbReference type="InterPro" id="IPR008969">
    <property type="entry name" value="CarboxyPept-like_regulatory"/>
</dbReference>
<dbReference type="Proteomes" id="UP000198963">
    <property type="component" value="Chromosome I"/>
</dbReference>